<dbReference type="GO" id="GO:0043565">
    <property type="term" value="F:sequence-specific DNA binding"/>
    <property type="evidence" value="ECO:0007669"/>
    <property type="project" value="InterPro"/>
</dbReference>
<keyword evidence="2" id="KW-0238">DNA-binding</keyword>
<organism evidence="5">
    <name type="scientific">Oceaniferula spumae</name>
    <dbReference type="NCBI Taxonomy" id="2979115"/>
    <lineage>
        <taxon>Bacteria</taxon>
        <taxon>Pseudomonadati</taxon>
        <taxon>Verrucomicrobiota</taxon>
        <taxon>Verrucomicrobiia</taxon>
        <taxon>Verrucomicrobiales</taxon>
        <taxon>Verrucomicrobiaceae</taxon>
        <taxon>Oceaniferula</taxon>
    </lineage>
</organism>
<dbReference type="InterPro" id="IPR020449">
    <property type="entry name" value="Tscrpt_reg_AraC-type_HTH"/>
</dbReference>
<proteinExistence type="predicted"/>
<sequence length="307" mass="34524">MTQSRAHHLSDVIYQRILDSPAYDEYQRAFVSATGLPLRMVEADPNVWCITDEPENRSKFCELLNLCDSACHACVKVNQDLMRRAAVEGPLSCHCFSGLSTTAIPVYAGTLVVGYLKTGQVFQQTPTEKDFQKALDAVNRELFTESQLEQLRKAYFETKQVEPQRYQSMVTLLEHFGRQLSEKAEKLVIASADHEPAGISQAREFIHSQLDETITLAQASRAAGMSESHFCRQFKSATAMTLTEYVNYSRILWAKRELLKPGARISEIAFMVGFQSLSQFNRSFAKFHGGSPSQFREESEGLSKKAG</sequence>
<name>A0AAT9FS94_9BACT</name>
<accession>A0AAT9FS94</accession>
<dbReference type="Pfam" id="PF10114">
    <property type="entry name" value="PocR"/>
    <property type="match status" value="1"/>
</dbReference>
<dbReference type="SMART" id="SM00342">
    <property type="entry name" value="HTH_ARAC"/>
    <property type="match status" value="1"/>
</dbReference>
<reference evidence="5" key="1">
    <citation type="submission" date="2024-07" db="EMBL/GenBank/DDBJ databases">
        <title>Complete genome sequence of Verrucomicrobiaceae bacterium NT6N.</title>
        <authorList>
            <person name="Huang C."/>
            <person name="Takami H."/>
            <person name="Hamasaki K."/>
        </authorList>
    </citation>
    <scope>NUCLEOTIDE SEQUENCE</scope>
    <source>
        <strain evidence="5">NT6N</strain>
    </source>
</reference>
<dbReference type="GO" id="GO:0003700">
    <property type="term" value="F:DNA-binding transcription factor activity"/>
    <property type="evidence" value="ECO:0007669"/>
    <property type="project" value="InterPro"/>
</dbReference>
<dbReference type="InterPro" id="IPR018062">
    <property type="entry name" value="HTH_AraC-typ_CS"/>
</dbReference>
<keyword evidence="1" id="KW-0805">Transcription regulation</keyword>
<dbReference type="PROSITE" id="PS01124">
    <property type="entry name" value="HTH_ARAC_FAMILY_2"/>
    <property type="match status" value="1"/>
</dbReference>
<dbReference type="InterPro" id="IPR018060">
    <property type="entry name" value="HTH_AraC"/>
</dbReference>
<dbReference type="InterPro" id="IPR018771">
    <property type="entry name" value="PocR_dom"/>
</dbReference>
<dbReference type="PANTHER" id="PTHR43280">
    <property type="entry name" value="ARAC-FAMILY TRANSCRIPTIONAL REGULATOR"/>
    <property type="match status" value="1"/>
</dbReference>
<evidence type="ECO:0000256" key="2">
    <source>
        <dbReference type="ARBA" id="ARBA00023125"/>
    </source>
</evidence>
<dbReference type="Pfam" id="PF12833">
    <property type="entry name" value="HTH_18"/>
    <property type="match status" value="1"/>
</dbReference>
<evidence type="ECO:0000313" key="5">
    <source>
        <dbReference type="EMBL" id="BDS08858.1"/>
    </source>
</evidence>
<protein>
    <recommendedName>
        <fullName evidence="4">HTH araC/xylS-type domain-containing protein</fullName>
    </recommendedName>
</protein>
<dbReference type="PRINTS" id="PR00032">
    <property type="entry name" value="HTHARAC"/>
</dbReference>
<gene>
    <name evidence="5" type="ORF">NT6N_38980</name>
</gene>
<evidence type="ECO:0000256" key="1">
    <source>
        <dbReference type="ARBA" id="ARBA00023015"/>
    </source>
</evidence>
<dbReference type="InterPro" id="IPR009057">
    <property type="entry name" value="Homeodomain-like_sf"/>
</dbReference>
<evidence type="ECO:0000256" key="3">
    <source>
        <dbReference type="ARBA" id="ARBA00023163"/>
    </source>
</evidence>
<dbReference type="AlphaFoldDB" id="A0AAT9FS94"/>
<dbReference type="SUPFAM" id="SSF46689">
    <property type="entry name" value="Homeodomain-like"/>
    <property type="match status" value="2"/>
</dbReference>
<dbReference type="Gene3D" id="1.10.10.60">
    <property type="entry name" value="Homeodomain-like"/>
    <property type="match status" value="2"/>
</dbReference>
<dbReference type="EMBL" id="AP026866">
    <property type="protein sequence ID" value="BDS08858.1"/>
    <property type="molecule type" value="Genomic_DNA"/>
</dbReference>
<dbReference type="PROSITE" id="PS00041">
    <property type="entry name" value="HTH_ARAC_FAMILY_1"/>
    <property type="match status" value="1"/>
</dbReference>
<dbReference type="PANTHER" id="PTHR43280:SF2">
    <property type="entry name" value="HTH-TYPE TRANSCRIPTIONAL REGULATOR EXSA"/>
    <property type="match status" value="1"/>
</dbReference>
<evidence type="ECO:0000259" key="4">
    <source>
        <dbReference type="PROSITE" id="PS01124"/>
    </source>
</evidence>
<feature type="domain" description="HTH araC/xylS-type" evidence="4">
    <location>
        <begin position="200"/>
        <end position="298"/>
    </location>
</feature>
<keyword evidence="3" id="KW-0804">Transcription</keyword>
<dbReference type="KEGG" id="osu:NT6N_38980"/>